<reference evidence="1 2" key="1">
    <citation type="submission" date="2020-08" db="EMBL/GenBank/DDBJ databases">
        <authorList>
            <person name="Seo M.-J."/>
        </authorList>
    </citation>
    <scope>NUCLEOTIDE SEQUENCE [LARGE SCALE GENOMIC DNA]</scope>
    <source>
        <strain evidence="1 2">MBLA0160</strain>
    </source>
</reference>
<organism evidence="1 2">
    <name type="scientific">Halobellus ruber</name>
    <dbReference type="NCBI Taxonomy" id="2761102"/>
    <lineage>
        <taxon>Archaea</taxon>
        <taxon>Methanobacteriati</taxon>
        <taxon>Methanobacteriota</taxon>
        <taxon>Stenosarchaea group</taxon>
        <taxon>Halobacteria</taxon>
        <taxon>Halobacteriales</taxon>
        <taxon>Haloferacaceae</taxon>
        <taxon>Halobellus</taxon>
    </lineage>
</organism>
<evidence type="ECO:0000313" key="2">
    <source>
        <dbReference type="Proteomes" id="UP000546257"/>
    </source>
</evidence>
<accession>A0A7J9SKY2</accession>
<proteinExistence type="predicted"/>
<sequence>MSASVILNPSTVGAALLPAGTSITELDPFADPESVTDPVATRVTVLLSVTVPSYSPSRTSIRCPSVAASTAA</sequence>
<dbReference type="Proteomes" id="UP000546257">
    <property type="component" value="Unassembled WGS sequence"/>
</dbReference>
<dbReference type="EMBL" id="JACKXD010000004">
    <property type="protein sequence ID" value="MBB6647162.1"/>
    <property type="molecule type" value="Genomic_DNA"/>
</dbReference>
<evidence type="ECO:0000313" key="1">
    <source>
        <dbReference type="EMBL" id="MBB6647162.1"/>
    </source>
</evidence>
<dbReference type="AlphaFoldDB" id="A0A7J9SKY2"/>
<dbReference type="RefSeq" id="WP_185193533.1">
    <property type="nucleotide sequence ID" value="NZ_JACKXD010000004.1"/>
</dbReference>
<name>A0A7J9SKY2_9EURY</name>
<gene>
    <name evidence="1" type="ORF">H5V44_12855</name>
</gene>
<keyword evidence="2" id="KW-1185">Reference proteome</keyword>
<protein>
    <submittedName>
        <fullName evidence="1">Uncharacterized protein</fullName>
    </submittedName>
</protein>
<comment type="caution">
    <text evidence="1">The sequence shown here is derived from an EMBL/GenBank/DDBJ whole genome shotgun (WGS) entry which is preliminary data.</text>
</comment>